<dbReference type="InterPro" id="IPR036388">
    <property type="entry name" value="WH-like_DNA-bd_sf"/>
</dbReference>
<dbReference type="InterPro" id="IPR005326">
    <property type="entry name" value="Plectin_eS10_N"/>
</dbReference>
<dbReference type="AlphaFoldDB" id="A0A7S1KQB2"/>
<keyword evidence="5" id="KW-0687">Ribonucleoprotein</keyword>
<dbReference type="GO" id="GO:0003735">
    <property type="term" value="F:structural constituent of ribosome"/>
    <property type="evidence" value="ECO:0007669"/>
    <property type="project" value="TreeGrafter"/>
</dbReference>
<evidence type="ECO:0000256" key="4">
    <source>
        <dbReference type="ARBA" id="ARBA00022980"/>
    </source>
</evidence>
<evidence type="ECO:0000313" key="8">
    <source>
        <dbReference type="EMBL" id="CAD9081308.1"/>
    </source>
</evidence>
<feature type="domain" description="Plectin/eS10 N-terminal" evidence="7">
    <location>
        <begin position="3"/>
        <end position="95"/>
    </location>
</feature>
<dbReference type="GO" id="GO:0003723">
    <property type="term" value="F:RNA binding"/>
    <property type="evidence" value="ECO:0007669"/>
    <property type="project" value="TreeGrafter"/>
</dbReference>
<evidence type="ECO:0000256" key="3">
    <source>
        <dbReference type="ARBA" id="ARBA00022490"/>
    </source>
</evidence>
<evidence type="ECO:0000259" key="7">
    <source>
        <dbReference type="Pfam" id="PF03501"/>
    </source>
</evidence>
<accession>A0A7S1KQB2</accession>
<comment type="subcellular location">
    <subcellularLocation>
        <location evidence="1">Cytoplasm</location>
    </subcellularLocation>
</comment>
<protein>
    <recommendedName>
        <fullName evidence="7">Plectin/eS10 N-terminal domain-containing protein</fullName>
    </recommendedName>
</protein>
<feature type="compositionally biased region" description="Basic and acidic residues" evidence="6">
    <location>
        <begin position="99"/>
        <end position="110"/>
    </location>
</feature>
<feature type="compositionally biased region" description="Gly residues" evidence="6">
    <location>
        <begin position="121"/>
        <end position="141"/>
    </location>
</feature>
<dbReference type="EMBL" id="HBGD01005484">
    <property type="protein sequence ID" value="CAD9081308.1"/>
    <property type="molecule type" value="Transcribed_RNA"/>
</dbReference>
<dbReference type="InterPro" id="IPR037447">
    <property type="entry name" value="Ribosomal_eS10"/>
</dbReference>
<feature type="region of interest" description="Disordered" evidence="6">
    <location>
        <begin position="98"/>
        <end position="141"/>
    </location>
</feature>
<name>A0A7S1KQB2_9EUKA</name>
<dbReference type="PANTHER" id="PTHR12146:SF0">
    <property type="entry name" value="RIBOSOMAL PROTEIN S10"/>
    <property type="match status" value="1"/>
</dbReference>
<sequence length="141" mass="16048">MLVPTKDRVAVFQYLFREGVIVAKNDTQLKSHPDLADVRNLYVIKLMDGFVVNGYVRKTYAWQHHYYYITNEGIEYLRDYLHLPASIVPATLKRSARFARSEQVRDDRPSRGRGRGRGRGFGRGGRGAPRGGDRGGGSYRS</sequence>
<dbReference type="Gene3D" id="1.10.10.10">
    <property type="entry name" value="Winged helix-like DNA-binding domain superfamily/Winged helix DNA-binding domain"/>
    <property type="match status" value="1"/>
</dbReference>
<dbReference type="GO" id="GO:0022627">
    <property type="term" value="C:cytosolic small ribosomal subunit"/>
    <property type="evidence" value="ECO:0007669"/>
    <property type="project" value="TreeGrafter"/>
</dbReference>
<gene>
    <name evidence="8" type="ORF">PCOS0759_LOCUS4548</name>
</gene>
<dbReference type="Pfam" id="PF03501">
    <property type="entry name" value="S10_plectin"/>
    <property type="match status" value="1"/>
</dbReference>
<evidence type="ECO:0000256" key="6">
    <source>
        <dbReference type="SAM" id="MobiDB-lite"/>
    </source>
</evidence>
<evidence type="ECO:0000256" key="5">
    <source>
        <dbReference type="ARBA" id="ARBA00023274"/>
    </source>
</evidence>
<proteinExistence type="inferred from homology"/>
<comment type="similarity">
    <text evidence="2">Belongs to the eukaryotic ribosomal protein eS10 family.</text>
</comment>
<feature type="compositionally biased region" description="Basic residues" evidence="6">
    <location>
        <begin position="111"/>
        <end position="120"/>
    </location>
</feature>
<organism evidence="8">
    <name type="scientific">Percolomonas cosmopolitus</name>
    <dbReference type="NCBI Taxonomy" id="63605"/>
    <lineage>
        <taxon>Eukaryota</taxon>
        <taxon>Discoba</taxon>
        <taxon>Heterolobosea</taxon>
        <taxon>Tetramitia</taxon>
        <taxon>Eutetramitia</taxon>
        <taxon>Percolomonadidae</taxon>
        <taxon>Percolomonas</taxon>
    </lineage>
</organism>
<evidence type="ECO:0000256" key="2">
    <source>
        <dbReference type="ARBA" id="ARBA00007278"/>
    </source>
</evidence>
<dbReference type="FunFam" id="1.10.10.10:FF:000025">
    <property type="entry name" value="40S ribosomal protein S10"/>
    <property type="match status" value="1"/>
</dbReference>
<keyword evidence="3" id="KW-0963">Cytoplasm</keyword>
<reference evidence="8" key="1">
    <citation type="submission" date="2021-01" db="EMBL/GenBank/DDBJ databases">
        <authorList>
            <person name="Corre E."/>
            <person name="Pelletier E."/>
            <person name="Niang G."/>
            <person name="Scheremetjew M."/>
            <person name="Finn R."/>
            <person name="Kale V."/>
            <person name="Holt S."/>
            <person name="Cochrane G."/>
            <person name="Meng A."/>
            <person name="Brown T."/>
            <person name="Cohen L."/>
        </authorList>
    </citation>
    <scope>NUCLEOTIDE SEQUENCE</scope>
    <source>
        <strain evidence="8">WS</strain>
    </source>
</reference>
<evidence type="ECO:0000256" key="1">
    <source>
        <dbReference type="ARBA" id="ARBA00004496"/>
    </source>
</evidence>
<dbReference type="PANTHER" id="PTHR12146">
    <property type="entry name" value="40S RIBOSOMAL PROTEIN S10"/>
    <property type="match status" value="1"/>
</dbReference>
<keyword evidence="4" id="KW-0689">Ribosomal protein</keyword>